<evidence type="ECO:0000256" key="1">
    <source>
        <dbReference type="ARBA" id="ARBA00004651"/>
    </source>
</evidence>
<feature type="transmembrane region" description="Helical" evidence="7">
    <location>
        <begin position="58"/>
        <end position="77"/>
    </location>
</feature>
<keyword evidence="10" id="KW-1185">Reference proteome</keyword>
<dbReference type="AlphaFoldDB" id="A0A931N7K1"/>
<feature type="transmembrane region" description="Helical" evidence="7">
    <location>
        <begin position="25"/>
        <end position="46"/>
    </location>
</feature>
<accession>A0A931N7K1</accession>
<feature type="transmembrane region" description="Helical" evidence="7">
    <location>
        <begin position="178"/>
        <end position="200"/>
    </location>
</feature>
<dbReference type="SUPFAM" id="SSF103473">
    <property type="entry name" value="MFS general substrate transporter"/>
    <property type="match status" value="1"/>
</dbReference>
<evidence type="ECO:0000256" key="7">
    <source>
        <dbReference type="SAM" id="Phobius"/>
    </source>
</evidence>
<dbReference type="InterPro" id="IPR036259">
    <property type="entry name" value="MFS_trans_sf"/>
</dbReference>
<keyword evidence="2" id="KW-0813">Transport</keyword>
<feature type="transmembrane region" description="Helical" evidence="7">
    <location>
        <begin position="307"/>
        <end position="326"/>
    </location>
</feature>
<dbReference type="InterPro" id="IPR020846">
    <property type="entry name" value="MFS_dom"/>
</dbReference>
<evidence type="ECO:0000313" key="10">
    <source>
        <dbReference type="Proteomes" id="UP000655751"/>
    </source>
</evidence>
<keyword evidence="4 7" id="KW-0812">Transmembrane</keyword>
<dbReference type="InterPro" id="IPR004638">
    <property type="entry name" value="EmrB-like"/>
</dbReference>
<feature type="transmembrane region" description="Helical" evidence="7">
    <location>
        <begin position="246"/>
        <end position="269"/>
    </location>
</feature>
<dbReference type="PANTHER" id="PTHR42718">
    <property type="entry name" value="MAJOR FACILITATOR SUPERFAMILY MULTIDRUG TRANSPORTER MFSC"/>
    <property type="match status" value="1"/>
</dbReference>
<evidence type="ECO:0000256" key="5">
    <source>
        <dbReference type="ARBA" id="ARBA00022989"/>
    </source>
</evidence>
<evidence type="ECO:0000259" key="8">
    <source>
        <dbReference type="PROSITE" id="PS50850"/>
    </source>
</evidence>
<evidence type="ECO:0000256" key="3">
    <source>
        <dbReference type="ARBA" id="ARBA00022475"/>
    </source>
</evidence>
<proteinExistence type="predicted"/>
<dbReference type="GO" id="GO:0005886">
    <property type="term" value="C:plasma membrane"/>
    <property type="evidence" value="ECO:0007669"/>
    <property type="project" value="UniProtKB-SubCell"/>
</dbReference>
<gene>
    <name evidence="9" type="ORF">IT779_36050</name>
</gene>
<dbReference type="NCBIfam" id="TIGR00711">
    <property type="entry name" value="efflux_EmrB"/>
    <property type="match status" value="1"/>
</dbReference>
<dbReference type="InterPro" id="IPR011701">
    <property type="entry name" value="MFS"/>
</dbReference>
<feature type="transmembrane region" description="Helical" evidence="7">
    <location>
        <begin position="407"/>
        <end position="430"/>
    </location>
</feature>
<dbReference type="Gene3D" id="1.20.1720.10">
    <property type="entry name" value="Multidrug resistance protein D"/>
    <property type="match status" value="1"/>
</dbReference>
<dbReference type="CDD" id="cd17321">
    <property type="entry name" value="MFS_MMR_MDR_like"/>
    <property type="match status" value="1"/>
</dbReference>
<dbReference type="Proteomes" id="UP000655751">
    <property type="component" value="Unassembled WGS sequence"/>
</dbReference>
<dbReference type="GO" id="GO:0022857">
    <property type="term" value="F:transmembrane transporter activity"/>
    <property type="evidence" value="ECO:0007669"/>
    <property type="project" value="InterPro"/>
</dbReference>
<dbReference type="Gene3D" id="1.20.1250.20">
    <property type="entry name" value="MFS general substrate transporter like domains"/>
    <property type="match status" value="1"/>
</dbReference>
<name>A0A931N7K1_9NOCA</name>
<feature type="transmembrane region" description="Helical" evidence="7">
    <location>
        <begin position="83"/>
        <end position="106"/>
    </location>
</feature>
<protein>
    <submittedName>
        <fullName evidence="9">DHA2 family efflux MFS transporter permease subunit</fullName>
    </submittedName>
</protein>
<comment type="caution">
    <text evidence="9">The sequence shown here is derived from an EMBL/GenBank/DDBJ whole genome shotgun (WGS) entry which is preliminary data.</text>
</comment>
<evidence type="ECO:0000256" key="4">
    <source>
        <dbReference type="ARBA" id="ARBA00022692"/>
    </source>
</evidence>
<evidence type="ECO:0000256" key="2">
    <source>
        <dbReference type="ARBA" id="ARBA00022448"/>
    </source>
</evidence>
<feature type="domain" description="Major facilitator superfamily (MFS) profile" evidence="8">
    <location>
        <begin position="1"/>
        <end position="435"/>
    </location>
</feature>
<keyword evidence="5 7" id="KW-1133">Transmembrane helix</keyword>
<keyword evidence="3" id="KW-1003">Cell membrane</keyword>
<sequence length="439" mass="45074">MMVIIGATIVNVALSRIERDLEFGAANLAWVQSAYSLAFGGLLLLGGRSGDVFGRRRLFVAGLAVFTLASLLAGAATSPGLLIAARVVQGAGAAFAAPASLSLLAATFPDGPRRHRALGVFSMIAGLGLTLGLILGGALTTLSWRWVFLVNIPVGVAAITLARVYLPETPRHRARFDVAGAVSSALGVAVLVYGFLRAAAHGWSDPITIGCFVAGVAMLVLFVTVQMRAAQPVMPPRLFAQRARACAYADMLLLAAAMGSIMFFLSLYVQVVLGYGPLRAGLAFLPMALAQFVCARSAPRLVPRLGAAPLTITGCLVTLAAGGWLTRLGHVQGYPGAVLGPLILLGVGVGFAFMPLNMVILAGLPASDTGSASGVLQCAQQLGLALGIAVATTVYGGALDHHGRDHAIATAMIAVTAMLAAATLVAVSTLRTRTSTPAR</sequence>
<comment type="subcellular location">
    <subcellularLocation>
        <location evidence="1">Cell membrane</location>
        <topology evidence="1">Multi-pass membrane protein</topology>
    </subcellularLocation>
</comment>
<dbReference type="PANTHER" id="PTHR42718:SF46">
    <property type="entry name" value="BLR6921 PROTEIN"/>
    <property type="match status" value="1"/>
</dbReference>
<feature type="transmembrane region" description="Helical" evidence="7">
    <location>
        <begin position="118"/>
        <end position="140"/>
    </location>
</feature>
<evidence type="ECO:0000256" key="6">
    <source>
        <dbReference type="ARBA" id="ARBA00023136"/>
    </source>
</evidence>
<dbReference type="EMBL" id="JADMLG010000028">
    <property type="protein sequence ID" value="MBH0781701.1"/>
    <property type="molecule type" value="Genomic_DNA"/>
</dbReference>
<feature type="transmembrane region" description="Helical" evidence="7">
    <location>
        <begin position="275"/>
        <end position="295"/>
    </location>
</feature>
<feature type="transmembrane region" description="Helical" evidence="7">
    <location>
        <begin position="338"/>
        <end position="362"/>
    </location>
</feature>
<dbReference type="PROSITE" id="PS50850">
    <property type="entry name" value="MFS"/>
    <property type="match status" value="1"/>
</dbReference>
<feature type="transmembrane region" description="Helical" evidence="7">
    <location>
        <begin position="206"/>
        <end position="225"/>
    </location>
</feature>
<reference evidence="9" key="1">
    <citation type="submission" date="2020-11" db="EMBL/GenBank/DDBJ databases">
        <title>Nocardia NEAU-351.nov., a novel actinomycete isolated from the cow dung.</title>
        <authorList>
            <person name="Zhang X."/>
        </authorList>
    </citation>
    <scope>NUCLEOTIDE SEQUENCE</scope>
    <source>
        <strain evidence="9">NEAU-351</strain>
    </source>
</reference>
<evidence type="ECO:0000313" key="9">
    <source>
        <dbReference type="EMBL" id="MBH0781701.1"/>
    </source>
</evidence>
<organism evidence="9 10">
    <name type="scientific">Nocardia bovistercoris</name>
    <dbReference type="NCBI Taxonomy" id="2785916"/>
    <lineage>
        <taxon>Bacteria</taxon>
        <taxon>Bacillati</taxon>
        <taxon>Actinomycetota</taxon>
        <taxon>Actinomycetes</taxon>
        <taxon>Mycobacteriales</taxon>
        <taxon>Nocardiaceae</taxon>
        <taxon>Nocardia</taxon>
    </lineage>
</organism>
<keyword evidence="6 7" id="KW-0472">Membrane</keyword>
<feature type="transmembrane region" description="Helical" evidence="7">
    <location>
        <begin position="374"/>
        <end position="395"/>
    </location>
</feature>
<feature type="transmembrane region" description="Helical" evidence="7">
    <location>
        <begin position="146"/>
        <end position="166"/>
    </location>
</feature>
<dbReference type="Pfam" id="PF07690">
    <property type="entry name" value="MFS_1"/>
    <property type="match status" value="1"/>
</dbReference>